<dbReference type="CDD" id="cd18186">
    <property type="entry name" value="BTB_POZ_ZBTB_KLHL-like"/>
    <property type="match status" value="1"/>
</dbReference>
<proteinExistence type="predicted"/>
<reference evidence="3 4" key="1">
    <citation type="submission" date="2014-02" db="EMBL/GenBank/DDBJ databases">
        <title>Single nucleus genome sequencing reveals high similarity among nuclei of an endomycorrhizal fungus.</title>
        <authorList>
            <person name="Lin K."/>
            <person name="Geurts R."/>
            <person name="Zhang Z."/>
            <person name="Limpens E."/>
            <person name="Saunders D.G."/>
            <person name="Mu D."/>
            <person name="Pang E."/>
            <person name="Cao H."/>
            <person name="Cha H."/>
            <person name="Lin T."/>
            <person name="Zhou Q."/>
            <person name="Shang Y."/>
            <person name="Li Y."/>
            <person name="Ivanov S."/>
            <person name="Sharma T."/>
            <person name="Velzen R.V."/>
            <person name="Ruijter N.D."/>
            <person name="Aanen D.K."/>
            <person name="Win J."/>
            <person name="Kamoun S."/>
            <person name="Bisseling T."/>
            <person name="Huang S."/>
        </authorList>
    </citation>
    <scope>NUCLEOTIDE SEQUENCE [LARGE SCALE GENOMIC DNA]</scope>
    <source>
        <strain evidence="4">DAOM197198w</strain>
    </source>
</reference>
<dbReference type="AlphaFoldDB" id="A0A015KYE5"/>
<dbReference type="HOGENOM" id="CLU_021542_0_1_1"/>
<dbReference type="PANTHER" id="PTHR24410:SF23">
    <property type="entry name" value="BTB DOMAIN-CONTAINING PROTEIN-RELATED"/>
    <property type="match status" value="1"/>
</dbReference>
<dbReference type="SUPFAM" id="SSF54695">
    <property type="entry name" value="POZ domain"/>
    <property type="match status" value="1"/>
</dbReference>
<organism evidence="3 4">
    <name type="scientific">Rhizophagus irregularis (strain DAOM 197198w)</name>
    <name type="common">Glomus intraradices</name>
    <dbReference type="NCBI Taxonomy" id="1432141"/>
    <lineage>
        <taxon>Eukaryota</taxon>
        <taxon>Fungi</taxon>
        <taxon>Fungi incertae sedis</taxon>
        <taxon>Mucoromycota</taxon>
        <taxon>Glomeromycotina</taxon>
        <taxon>Glomeromycetes</taxon>
        <taxon>Glomerales</taxon>
        <taxon>Glomeraceae</taxon>
        <taxon>Rhizophagus</taxon>
    </lineage>
</organism>
<feature type="domain" description="TLDc" evidence="2">
    <location>
        <begin position="290"/>
        <end position="460"/>
    </location>
</feature>
<sequence>MAFEEIINDYEKLLESGEEHNVVIYVGENEDVEEVHAHSNILRIRSQYFRTALSNESAKKKDGKFTFKKPNISPQFFKIILRFIYCGKIDFTGLEGPDVLKLLMAADVFKIQSLSNRIQEYLIKHQFEFLQKNPSEILEIVYQHETFTDLWDFYLENICLEPEILFESDKFLNLNVPLLELILKRDDLSLDESVIWDYLIKWCFAQNPSIEENIKKWNKDDITSMENTLNGFIPLIRFYHMSSEDFLDKVYPFKASLPEDLINSILAFHMKKQTVDMQPPRKLKSSYDSIIIEPQHFAIFSNWIDKIDKRDNSYYNIRNIPYDFKLIYRASRDGDTTEAFHSKCDNKGATLIVAKIKNSKQIIGGYNPLSWNSENKYMSTFDSFIFSFINKDYLQSAKVGYSNGNSRSIGNYLSYGPIFGSGNDLRFYNGIWYSDNIGSYPKIGIPRKFKTDDYEVFHVIKNGHS</sequence>
<dbReference type="InterPro" id="IPR051481">
    <property type="entry name" value="BTB-POZ/Galectin-3-binding"/>
</dbReference>
<evidence type="ECO:0008006" key="5">
    <source>
        <dbReference type="Google" id="ProtNLM"/>
    </source>
</evidence>
<evidence type="ECO:0000313" key="3">
    <source>
        <dbReference type="EMBL" id="EXX72599.1"/>
    </source>
</evidence>
<dbReference type="InterPro" id="IPR006571">
    <property type="entry name" value="TLDc_dom"/>
</dbReference>
<dbReference type="Pfam" id="PF07534">
    <property type="entry name" value="TLD"/>
    <property type="match status" value="1"/>
</dbReference>
<name>A0A015KYE5_RHIIW</name>
<comment type="caution">
    <text evidence="3">The sequence shown here is derived from an EMBL/GenBank/DDBJ whole genome shotgun (WGS) entry which is preliminary data.</text>
</comment>
<dbReference type="PROSITE" id="PS51886">
    <property type="entry name" value="TLDC"/>
    <property type="match status" value="1"/>
</dbReference>
<evidence type="ECO:0000313" key="4">
    <source>
        <dbReference type="Proteomes" id="UP000022910"/>
    </source>
</evidence>
<dbReference type="SMART" id="SM00225">
    <property type="entry name" value="BTB"/>
    <property type="match status" value="1"/>
</dbReference>
<evidence type="ECO:0000259" key="2">
    <source>
        <dbReference type="PROSITE" id="PS51886"/>
    </source>
</evidence>
<dbReference type="Pfam" id="PF00651">
    <property type="entry name" value="BTB"/>
    <property type="match status" value="1"/>
</dbReference>
<protein>
    <recommendedName>
        <fullName evidence="5">Kelch-like protein 17</fullName>
    </recommendedName>
</protein>
<dbReference type="OrthoDB" id="25620at2759"/>
<gene>
    <name evidence="3" type="ORF">RirG_067800</name>
</gene>
<dbReference type="PANTHER" id="PTHR24410">
    <property type="entry name" value="HL07962P-RELATED"/>
    <property type="match status" value="1"/>
</dbReference>
<accession>A0A015KYE5</accession>
<dbReference type="PROSITE" id="PS50097">
    <property type="entry name" value="BTB"/>
    <property type="match status" value="1"/>
</dbReference>
<dbReference type="Gene3D" id="3.30.710.10">
    <property type="entry name" value="Potassium Channel Kv1.1, Chain A"/>
    <property type="match status" value="1"/>
</dbReference>
<dbReference type="Gene3D" id="1.25.40.420">
    <property type="match status" value="1"/>
</dbReference>
<dbReference type="InterPro" id="IPR011333">
    <property type="entry name" value="SKP1/BTB/POZ_sf"/>
</dbReference>
<dbReference type="EMBL" id="JEMT01015207">
    <property type="protein sequence ID" value="EXX72599.1"/>
    <property type="molecule type" value="Genomic_DNA"/>
</dbReference>
<feature type="domain" description="BTB" evidence="1">
    <location>
        <begin position="20"/>
        <end position="93"/>
    </location>
</feature>
<dbReference type="Proteomes" id="UP000022910">
    <property type="component" value="Unassembled WGS sequence"/>
</dbReference>
<keyword evidence="4" id="KW-1185">Reference proteome</keyword>
<evidence type="ECO:0000259" key="1">
    <source>
        <dbReference type="PROSITE" id="PS50097"/>
    </source>
</evidence>
<dbReference type="SMART" id="SM00584">
    <property type="entry name" value="TLDc"/>
    <property type="match status" value="1"/>
</dbReference>
<dbReference type="InterPro" id="IPR000210">
    <property type="entry name" value="BTB/POZ_dom"/>
</dbReference>